<accession>A0AC34Q1X6</accession>
<protein>
    <submittedName>
        <fullName evidence="2">Major facilitator superfamily (MFS) profile domain-containing protein</fullName>
    </submittedName>
</protein>
<organism evidence="1 2">
    <name type="scientific">Panagrolaimus sp. JU765</name>
    <dbReference type="NCBI Taxonomy" id="591449"/>
    <lineage>
        <taxon>Eukaryota</taxon>
        <taxon>Metazoa</taxon>
        <taxon>Ecdysozoa</taxon>
        <taxon>Nematoda</taxon>
        <taxon>Chromadorea</taxon>
        <taxon>Rhabditida</taxon>
        <taxon>Tylenchina</taxon>
        <taxon>Panagrolaimomorpha</taxon>
        <taxon>Panagrolaimoidea</taxon>
        <taxon>Panagrolaimidae</taxon>
        <taxon>Panagrolaimus</taxon>
    </lineage>
</organism>
<evidence type="ECO:0000313" key="1">
    <source>
        <dbReference type="Proteomes" id="UP000887576"/>
    </source>
</evidence>
<sequence>MQLPAPVLIFAIVVHGFFGSYTEILDSVVTRLATPLGRFYNESMILHYDHQLDQPGLFTVFSFFNNFVMAGSIVSTFFLVPLMDKWGRKIVAVYLRSFIAILACILMLTAKYFLAFEIFGLAVFFIGMGKPLRSGVTKLYVSFDI</sequence>
<reference evidence="2" key="1">
    <citation type="submission" date="2022-11" db="UniProtKB">
        <authorList>
            <consortium name="WormBaseParasite"/>
        </authorList>
    </citation>
    <scope>IDENTIFICATION</scope>
</reference>
<evidence type="ECO:0000313" key="2">
    <source>
        <dbReference type="WBParaSite" id="JU765_v2.g1205.t1"/>
    </source>
</evidence>
<proteinExistence type="predicted"/>
<name>A0AC34Q1X6_9BILA</name>
<dbReference type="WBParaSite" id="JU765_v2.g1205.t1">
    <property type="protein sequence ID" value="JU765_v2.g1205.t1"/>
    <property type="gene ID" value="JU765_v2.g1205"/>
</dbReference>
<dbReference type="Proteomes" id="UP000887576">
    <property type="component" value="Unplaced"/>
</dbReference>